<proteinExistence type="predicted"/>
<keyword evidence="3" id="KW-1185">Reference proteome</keyword>
<evidence type="ECO:0000256" key="1">
    <source>
        <dbReference type="SAM" id="MobiDB-lite"/>
    </source>
</evidence>
<dbReference type="AlphaFoldDB" id="A0AAV9P6R6"/>
<sequence>MSGHAHNKRPDKQQQPLPPSPCTPTPGELLQRKRKRLEEVKDQLEQNKRQATRRSLGALDSLQPPPRAQGHGHGHPRQQQRPHAKLPTAHPPQVNPPQQLMPPPVVPAQTIWEGDTDTLWRLTEGDKMTLSITLLPPSLNPKDVDLHSKSATKTLKFNFETTCKEPMTLFSTTSPAETCLYIKLFMHETHLVTERREPGLVRMEGQALDKMWDYVRKNDSVEGPRGRPGGAEYLPAGGKGWVVVAPYVAEATNLPGVSYSIIAVLVPGDPNVRWFYTPYRVSDVLRYLISRPTPGLQIARELPPGSRSQRSLYVWVKECFKPAMEFPDADVFVNAKKITDYCAPIVDPDNALKRLEKREAWTGARGYHRDGGVKGKDEEVCPSDDRYLVELQPAEREIAEKVGLKCAEYLLVKREFFSAFYQEIYRSDRPISRGVTNDNANGPHTEAPARARAPDNTEDDAVVDRPATSTATNPFQPLPPATPKAKPNPKPKPFANASATPAATTPGTFQLRRTARPAAPLRNREDTPQRIGEGSERAHSPSVASTSNRPTPTPGSPIDNTPGTRTQALSGRADGRGGVKRGWKKNVRTDHAHQVWMGDHYKWKATRAKLLIIGWKEMGFLDESWYVHWIKKGGVFEGELGGDARE</sequence>
<protein>
    <submittedName>
        <fullName evidence="2">Uncharacterized protein</fullName>
    </submittedName>
</protein>
<dbReference type="GeneID" id="89929080"/>
<organism evidence="2 3">
    <name type="scientific">Saxophila tyrrhenica</name>
    <dbReference type="NCBI Taxonomy" id="1690608"/>
    <lineage>
        <taxon>Eukaryota</taxon>
        <taxon>Fungi</taxon>
        <taxon>Dikarya</taxon>
        <taxon>Ascomycota</taxon>
        <taxon>Pezizomycotina</taxon>
        <taxon>Dothideomycetes</taxon>
        <taxon>Dothideomycetidae</taxon>
        <taxon>Mycosphaerellales</taxon>
        <taxon>Extremaceae</taxon>
        <taxon>Saxophila</taxon>
    </lineage>
</organism>
<feature type="compositionally biased region" description="Polar residues" evidence="1">
    <location>
        <begin position="558"/>
        <end position="569"/>
    </location>
</feature>
<comment type="caution">
    <text evidence="2">The sequence shown here is derived from an EMBL/GenBank/DDBJ whole genome shotgun (WGS) entry which is preliminary data.</text>
</comment>
<feature type="region of interest" description="Disordered" evidence="1">
    <location>
        <begin position="1"/>
        <end position="109"/>
    </location>
</feature>
<feature type="compositionally biased region" description="Pro residues" evidence="1">
    <location>
        <begin position="476"/>
        <end position="492"/>
    </location>
</feature>
<dbReference type="RefSeq" id="XP_064656823.1">
    <property type="nucleotide sequence ID" value="XM_064804981.1"/>
</dbReference>
<evidence type="ECO:0000313" key="2">
    <source>
        <dbReference type="EMBL" id="KAK5167015.1"/>
    </source>
</evidence>
<gene>
    <name evidence="2" type="ORF">LTR77_007744</name>
</gene>
<accession>A0AAV9P6R6</accession>
<feature type="compositionally biased region" description="Basic and acidic residues" evidence="1">
    <location>
        <begin position="36"/>
        <end position="48"/>
    </location>
</feature>
<feature type="compositionally biased region" description="Pro residues" evidence="1">
    <location>
        <begin position="89"/>
        <end position="106"/>
    </location>
</feature>
<dbReference type="EMBL" id="JAVRRT010000012">
    <property type="protein sequence ID" value="KAK5167015.1"/>
    <property type="molecule type" value="Genomic_DNA"/>
</dbReference>
<feature type="region of interest" description="Disordered" evidence="1">
    <location>
        <begin position="431"/>
        <end position="582"/>
    </location>
</feature>
<dbReference type="Proteomes" id="UP001337655">
    <property type="component" value="Unassembled WGS sequence"/>
</dbReference>
<evidence type="ECO:0000313" key="3">
    <source>
        <dbReference type="Proteomes" id="UP001337655"/>
    </source>
</evidence>
<name>A0AAV9P6R6_9PEZI</name>
<reference evidence="2 3" key="1">
    <citation type="submission" date="2023-08" db="EMBL/GenBank/DDBJ databases">
        <title>Black Yeasts Isolated from many extreme environments.</title>
        <authorList>
            <person name="Coleine C."/>
            <person name="Stajich J.E."/>
            <person name="Selbmann L."/>
        </authorList>
    </citation>
    <scope>NUCLEOTIDE SEQUENCE [LARGE SCALE GENOMIC DNA]</scope>
    <source>
        <strain evidence="2 3">CCFEE 5935</strain>
    </source>
</reference>
<feature type="compositionally biased region" description="Basic residues" evidence="1">
    <location>
        <begin position="70"/>
        <end position="84"/>
    </location>
</feature>
<feature type="compositionally biased region" description="Basic and acidic residues" evidence="1">
    <location>
        <begin position="522"/>
        <end position="539"/>
    </location>
</feature>
<feature type="compositionally biased region" description="Low complexity" evidence="1">
    <location>
        <begin position="493"/>
        <end position="506"/>
    </location>
</feature>